<feature type="region of interest" description="Disordered" evidence="2">
    <location>
        <begin position="438"/>
        <end position="457"/>
    </location>
</feature>
<feature type="compositionally biased region" description="Polar residues" evidence="2">
    <location>
        <begin position="383"/>
        <end position="392"/>
    </location>
</feature>
<accession>A0A9Q9AZL1</accession>
<feature type="compositionally biased region" description="Basic and acidic residues" evidence="2">
    <location>
        <begin position="329"/>
        <end position="338"/>
    </location>
</feature>
<evidence type="ECO:0000256" key="1">
    <source>
        <dbReference type="SAM" id="Coils"/>
    </source>
</evidence>
<feature type="compositionally biased region" description="Polar residues" evidence="2">
    <location>
        <begin position="165"/>
        <end position="174"/>
    </location>
</feature>
<evidence type="ECO:0000313" key="4">
    <source>
        <dbReference type="Proteomes" id="UP001056384"/>
    </source>
</evidence>
<keyword evidence="4" id="KW-1185">Reference proteome</keyword>
<feature type="region of interest" description="Disordered" evidence="2">
    <location>
        <begin position="329"/>
        <end position="423"/>
    </location>
</feature>
<keyword evidence="1" id="KW-0175">Coiled coil</keyword>
<protein>
    <submittedName>
        <fullName evidence="3">Uncharacterized protein</fullName>
    </submittedName>
</protein>
<dbReference type="AlphaFoldDB" id="A0A9Q9AZL1"/>
<feature type="compositionally biased region" description="Basic and acidic residues" evidence="2">
    <location>
        <begin position="140"/>
        <end position="151"/>
    </location>
</feature>
<reference evidence="3" key="1">
    <citation type="submission" date="2022-06" db="EMBL/GenBank/DDBJ databases">
        <title>Complete genome sequences of two strains of the flax pathogen Septoria linicola.</title>
        <authorList>
            <person name="Lapalu N."/>
            <person name="Simon A."/>
            <person name="Demenou B."/>
            <person name="Paumier D."/>
            <person name="Guillot M.-P."/>
            <person name="Gout L."/>
            <person name="Valade R."/>
        </authorList>
    </citation>
    <scope>NUCLEOTIDE SEQUENCE</scope>
    <source>
        <strain evidence="3">SE15195</strain>
    </source>
</reference>
<gene>
    <name evidence="3" type="ORF">Slin15195_G079550</name>
</gene>
<organism evidence="3 4">
    <name type="scientific">Septoria linicola</name>
    <dbReference type="NCBI Taxonomy" id="215465"/>
    <lineage>
        <taxon>Eukaryota</taxon>
        <taxon>Fungi</taxon>
        <taxon>Dikarya</taxon>
        <taxon>Ascomycota</taxon>
        <taxon>Pezizomycotina</taxon>
        <taxon>Dothideomycetes</taxon>
        <taxon>Dothideomycetidae</taxon>
        <taxon>Mycosphaerellales</taxon>
        <taxon>Mycosphaerellaceae</taxon>
        <taxon>Septoria</taxon>
    </lineage>
</organism>
<proteinExistence type="predicted"/>
<sequence length="457" mass="52208">MEETETETIQQQIEDLGKVIEGFANKRRSLEEQISKALKCHTKSCKTCDGHRTETARRIEHMEDSLHKQIEQLKHQHNLEVARLHVEDKKRANDHSLETLDDETARLLGRRDELDQEIKVFRAKWQEIYHHAPAEVSVISHDETPGRRSSQDDQSSVSPAKVVSTKASDFVQNPTGALERSKADIVWERAPPIESRTRPRNIRGACHDTAPDDFIMQTNDYPIVRWNDSPHVWWHMRCTVCKANAAHTGDPATFFRDIEALRVHVTKSHPDTDAAIGARELWCEVSEIPSEDIESIESGGAPIIVRIVPYAGHAVERIVDLPASLRQDEHAEKHHDEPNLLDTTLDQSIPRDRGRPLTKTGRRTNPRPEGTYQVPARREPRNQESVNDSAPNALNRKLRKAKSTAAIRDRRQENSQEDFQEEERLRGVNQQLYGFAKAAQNPHQTRARVKGNQVDRT</sequence>
<feature type="region of interest" description="Disordered" evidence="2">
    <location>
        <begin position="136"/>
        <end position="174"/>
    </location>
</feature>
<name>A0A9Q9AZL1_9PEZI</name>
<evidence type="ECO:0000256" key="2">
    <source>
        <dbReference type="SAM" id="MobiDB-lite"/>
    </source>
</evidence>
<evidence type="ECO:0000313" key="3">
    <source>
        <dbReference type="EMBL" id="USW54636.1"/>
    </source>
</evidence>
<feature type="coiled-coil region" evidence="1">
    <location>
        <begin position="13"/>
        <end position="117"/>
    </location>
</feature>
<dbReference type="EMBL" id="CP099423">
    <property type="protein sequence ID" value="USW54636.1"/>
    <property type="molecule type" value="Genomic_DNA"/>
</dbReference>
<dbReference type="Proteomes" id="UP001056384">
    <property type="component" value="Chromosome 6"/>
</dbReference>